<reference evidence="4 5" key="1">
    <citation type="submission" date="2022-10" db="EMBL/GenBank/DDBJ databases">
        <title>The complete genomes of actinobacterial strains from the NBC collection.</title>
        <authorList>
            <person name="Joergensen T.S."/>
            <person name="Alvarez Arevalo M."/>
            <person name="Sterndorff E.B."/>
            <person name="Faurdal D."/>
            <person name="Vuksanovic O."/>
            <person name="Mourched A.-S."/>
            <person name="Charusanti P."/>
            <person name="Shaw S."/>
            <person name="Blin K."/>
            <person name="Weber T."/>
        </authorList>
    </citation>
    <scope>NUCLEOTIDE SEQUENCE [LARGE SCALE GENOMIC DNA]</scope>
    <source>
        <strain evidence="4 5">NBC_00206</strain>
    </source>
</reference>
<dbReference type="Proteomes" id="UP001622690">
    <property type="component" value="Chromosome"/>
</dbReference>
<keyword evidence="2" id="KW-0732">Signal</keyword>
<dbReference type="Pfam" id="PF00932">
    <property type="entry name" value="LTD"/>
    <property type="match status" value="1"/>
</dbReference>
<evidence type="ECO:0000313" key="4">
    <source>
        <dbReference type="EMBL" id="WTO81182.1"/>
    </source>
</evidence>
<dbReference type="RefSeq" id="WP_247689123.1">
    <property type="nucleotide sequence ID" value="NZ_CP108125.1"/>
</dbReference>
<evidence type="ECO:0000259" key="3">
    <source>
        <dbReference type="PROSITE" id="PS51841"/>
    </source>
</evidence>
<organism evidence="4 5">
    <name type="scientific">Streptomyces nigra</name>
    <dbReference type="NCBI Taxonomy" id="1827580"/>
    <lineage>
        <taxon>Bacteria</taxon>
        <taxon>Bacillati</taxon>
        <taxon>Actinomycetota</taxon>
        <taxon>Actinomycetes</taxon>
        <taxon>Kitasatosporales</taxon>
        <taxon>Streptomycetaceae</taxon>
        <taxon>Streptomyces</taxon>
    </lineage>
</organism>
<gene>
    <name evidence="4" type="ORF">OHU27_01625</name>
</gene>
<sequence>MSTPTRTPAYITVRRLAAASVATGALVSAITLPASAADHSRHQRGQVEITAVQYDSPGRDNYSNRSLNREWVEITNTTRRSVNLDGWTLKNRDGQTYTFDHFRLAGRATVRIHTGIGRDTRTDLFQDRRYYVWDNRSDTATLRNDYGRRIDTESWGHHRDGGKHRHGDKNRHGDKRHHGQYDRGQYDHGRHHYNR</sequence>
<dbReference type="InterPro" id="IPR036415">
    <property type="entry name" value="Lamin_tail_dom_sf"/>
</dbReference>
<feature type="chain" id="PRO_5046449192" evidence="2">
    <location>
        <begin position="37"/>
        <end position="195"/>
    </location>
</feature>
<dbReference type="EMBL" id="CP108125">
    <property type="protein sequence ID" value="WTO81182.1"/>
    <property type="molecule type" value="Genomic_DNA"/>
</dbReference>
<dbReference type="PROSITE" id="PS51841">
    <property type="entry name" value="LTD"/>
    <property type="match status" value="1"/>
</dbReference>
<evidence type="ECO:0000313" key="5">
    <source>
        <dbReference type="Proteomes" id="UP001622690"/>
    </source>
</evidence>
<proteinExistence type="predicted"/>
<evidence type="ECO:0000256" key="2">
    <source>
        <dbReference type="SAM" id="SignalP"/>
    </source>
</evidence>
<keyword evidence="5" id="KW-1185">Reference proteome</keyword>
<dbReference type="InterPro" id="IPR001322">
    <property type="entry name" value="Lamin_tail_dom"/>
</dbReference>
<feature type="compositionally biased region" description="Basic residues" evidence="1">
    <location>
        <begin position="160"/>
        <end position="178"/>
    </location>
</feature>
<feature type="compositionally biased region" description="Basic and acidic residues" evidence="1">
    <location>
        <begin position="179"/>
        <end position="188"/>
    </location>
</feature>
<evidence type="ECO:0000256" key="1">
    <source>
        <dbReference type="SAM" id="MobiDB-lite"/>
    </source>
</evidence>
<feature type="region of interest" description="Disordered" evidence="1">
    <location>
        <begin position="152"/>
        <end position="195"/>
    </location>
</feature>
<dbReference type="SUPFAM" id="SSF74853">
    <property type="entry name" value="Lamin A/C globular tail domain"/>
    <property type="match status" value="1"/>
</dbReference>
<feature type="domain" description="LTD" evidence="3">
    <location>
        <begin position="35"/>
        <end position="157"/>
    </location>
</feature>
<protein>
    <submittedName>
        <fullName evidence="4">Lamin tail domain-containing protein</fullName>
    </submittedName>
</protein>
<name>A0ABZ1IQ19_9ACTN</name>
<feature type="signal peptide" evidence="2">
    <location>
        <begin position="1"/>
        <end position="36"/>
    </location>
</feature>
<accession>A0ABZ1IQ19</accession>
<dbReference type="Gene3D" id="2.60.40.1260">
    <property type="entry name" value="Lamin Tail domain"/>
    <property type="match status" value="1"/>
</dbReference>